<dbReference type="Proteomes" id="UP001199106">
    <property type="component" value="Unassembled WGS sequence"/>
</dbReference>
<dbReference type="EMBL" id="JAANER010000013">
    <property type="protein sequence ID" value="KAG9184935.1"/>
    <property type="molecule type" value="Genomic_DNA"/>
</dbReference>
<protein>
    <submittedName>
        <fullName evidence="1">Uncharacterized protein</fullName>
    </submittedName>
</protein>
<organism evidence="1 2">
    <name type="scientific">Alternaria panax</name>
    <dbReference type="NCBI Taxonomy" id="48097"/>
    <lineage>
        <taxon>Eukaryota</taxon>
        <taxon>Fungi</taxon>
        <taxon>Dikarya</taxon>
        <taxon>Ascomycota</taxon>
        <taxon>Pezizomycotina</taxon>
        <taxon>Dothideomycetes</taxon>
        <taxon>Pleosporomycetidae</taxon>
        <taxon>Pleosporales</taxon>
        <taxon>Pleosporineae</taxon>
        <taxon>Pleosporaceae</taxon>
        <taxon>Alternaria</taxon>
        <taxon>Alternaria sect. Panax</taxon>
    </lineage>
</organism>
<evidence type="ECO:0000313" key="2">
    <source>
        <dbReference type="Proteomes" id="UP001199106"/>
    </source>
</evidence>
<reference evidence="1" key="1">
    <citation type="submission" date="2021-07" db="EMBL/GenBank/DDBJ databases">
        <title>Genome Resource of American Ginseng Black Spot Pathogen Alternaria panax.</title>
        <authorList>
            <person name="Qiu C."/>
            <person name="Wang W."/>
            <person name="Liu Z."/>
        </authorList>
    </citation>
    <scope>NUCLEOTIDE SEQUENCE</scope>
    <source>
        <strain evidence="1">BNCC115425</strain>
    </source>
</reference>
<dbReference type="AlphaFoldDB" id="A0AAD4I0U3"/>
<proteinExistence type="predicted"/>
<accession>A0AAD4I0U3</accession>
<sequence length="237" mass="26837">MVIVKLKEFEARCNEIFSRLMDRLRQLLTPRIREDGHVIVLATSITAAHLNLYETARKQIKGDLQDLNPEDFPELWQILTNLAREGLLATVPATPAVPTIPNVPTAPTTPTVLTRMPTHITTRSKRPWTDEETAYLELFFCIIRDAALIPGSKIRVPTKDRVCAEFNAFFLSRDANYVEQNENQVGRHYGQSESQVNLFCEQGGILMKDKGKVYVPTITDAILSEFMNRFTDTTATV</sequence>
<evidence type="ECO:0000313" key="1">
    <source>
        <dbReference type="EMBL" id="KAG9184935.1"/>
    </source>
</evidence>
<gene>
    <name evidence="1" type="ORF">G6011_11765</name>
</gene>
<keyword evidence="2" id="KW-1185">Reference proteome</keyword>
<comment type="caution">
    <text evidence="1">The sequence shown here is derived from an EMBL/GenBank/DDBJ whole genome shotgun (WGS) entry which is preliminary data.</text>
</comment>
<name>A0AAD4I0U3_9PLEO</name>